<accession>A0AAU0F486</accession>
<gene>
    <name evidence="2" type="ORF">BPO_p0129</name>
</gene>
<evidence type="ECO:0000313" key="2">
    <source>
        <dbReference type="EMBL" id="WOC53212.1"/>
    </source>
</evidence>
<name>A0AAU0F486_9FLAO</name>
<dbReference type="EMBL" id="CP136427">
    <property type="protein sequence ID" value="WOC53212.1"/>
    <property type="molecule type" value="Genomic_DNA"/>
</dbReference>
<keyword evidence="3" id="KW-1185">Reference proteome</keyword>
<evidence type="ECO:0000313" key="3">
    <source>
        <dbReference type="Proteomes" id="UP001432059"/>
    </source>
</evidence>
<sequence>MKEITDFNRFLRLYRYIPLAIMGVSLIIASVTSVMASNFYKKSISTKEKVILELKEDGQVILPREEVQKVNRQLIILREWRKLNPKDSKSLDDFELGWKMRGK</sequence>
<proteinExistence type="predicted"/>
<dbReference type="Proteomes" id="UP001432059">
    <property type="component" value="Plasmid pQD2021"/>
</dbReference>
<geneLocation type="plasmid" evidence="2 3">
    <name>pQD2021</name>
</geneLocation>
<dbReference type="KEGG" id="bpor:BPO_p0129"/>
<dbReference type="AlphaFoldDB" id="A0AAU0F486"/>
<feature type="transmembrane region" description="Helical" evidence="1">
    <location>
        <begin position="16"/>
        <end position="40"/>
    </location>
</feature>
<reference evidence="2" key="1">
    <citation type="submission" date="2023-10" db="EMBL/GenBank/DDBJ databases">
        <title>Characterization and whole genome sequencing of a novel strain of Bergeyella porcorum QD2021 isolated from pig.</title>
        <authorList>
            <person name="Liu G."/>
            <person name="Chen C."/>
            <person name="Han X."/>
        </authorList>
    </citation>
    <scope>NUCLEOTIDE SEQUENCE</scope>
    <source>
        <strain evidence="2">QD2021</strain>
        <plasmid evidence="2">pQD2021</plasmid>
    </source>
</reference>
<keyword evidence="1" id="KW-0812">Transmembrane</keyword>
<protein>
    <submittedName>
        <fullName evidence="2">Uncharacterized protein</fullName>
    </submittedName>
</protein>
<keyword evidence="1" id="KW-1133">Transmembrane helix</keyword>
<evidence type="ECO:0000256" key="1">
    <source>
        <dbReference type="SAM" id="Phobius"/>
    </source>
</evidence>
<keyword evidence="2" id="KW-0614">Plasmid</keyword>
<keyword evidence="1" id="KW-0472">Membrane</keyword>
<organism evidence="2 3">
    <name type="scientific">Bergeyella porcorum</name>
    <dbReference type="NCBI Taxonomy" id="1735111"/>
    <lineage>
        <taxon>Bacteria</taxon>
        <taxon>Pseudomonadati</taxon>
        <taxon>Bacteroidota</taxon>
        <taxon>Flavobacteriia</taxon>
        <taxon>Flavobacteriales</taxon>
        <taxon>Weeksellaceae</taxon>
        <taxon>Bergeyella</taxon>
    </lineage>
</organism>
<dbReference type="RefSeq" id="WP_327985403.1">
    <property type="nucleotide sequence ID" value="NZ_CP136427.1"/>
</dbReference>